<evidence type="ECO:0000256" key="4">
    <source>
        <dbReference type="ARBA" id="ARBA00022825"/>
    </source>
</evidence>
<keyword evidence="4 5" id="KW-0720">Serine protease</keyword>
<dbReference type="SUPFAM" id="SSF52096">
    <property type="entry name" value="ClpP/crotonase"/>
    <property type="match status" value="1"/>
</dbReference>
<dbReference type="Proteomes" id="UP001239462">
    <property type="component" value="Unassembled WGS sequence"/>
</dbReference>
<reference evidence="7 8" key="1">
    <citation type="submission" date="2023-06" db="EMBL/GenBank/DDBJ databases">
        <title>Roseiconus lacunae JC819 isolated from Gulf of Mannar region, Tamil Nadu.</title>
        <authorList>
            <person name="Pk S."/>
            <person name="Ch S."/>
            <person name="Ch V.R."/>
        </authorList>
    </citation>
    <scope>NUCLEOTIDE SEQUENCE [LARGE SCALE GENOMIC DNA]</scope>
    <source>
        <strain evidence="7 8">JC819</strain>
    </source>
</reference>
<evidence type="ECO:0000313" key="7">
    <source>
        <dbReference type="EMBL" id="MDM4014248.1"/>
    </source>
</evidence>
<keyword evidence="2 5" id="KW-0645">Protease</keyword>
<dbReference type="SMART" id="SM00245">
    <property type="entry name" value="TSPc"/>
    <property type="match status" value="1"/>
</dbReference>
<evidence type="ECO:0000256" key="3">
    <source>
        <dbReference type="ARBA" id="ARBA00022801"/>
    </source>
</evidence>
<dbReference type="EMBL" id="JASZZN010000002">
    <property type="protein sequence ID" value="MDM4014248.1"/>
    <property type="molecule type" value="Genomic_DNA"/>
</dbReference>
<name>A0ABT7PCM5_9BACT</name>
<dbReference type="Pfam" id="PF03572">
    <property type="entry name" value="Peptidase_S41"/>
    <property type="match status" value="1"/>
</dbReference>
<dbReference type="InterPro" id="IPR004447">
    <property type="entry name" value="Peptidase_S41A"/>
</dbReference>
<dbReference type="InterPro" id="IPR036034">
    <property type="entry name" value="PDZ_sf"/>
</dbReference>
<dbReference type="InterPro" id="IPR005151">
    <property type="entry name" value="Tail-specific_protease"/>
</dbReference>
<evidence type="ECO:0000256" key="1">
    <source>
        <dbReference type="ARBA" id="ARBA00009179"/>
    </source>
</evidence>
<dbReference type="Pfam" id="PF17820">
    <property type="entry name" value="PDZ_6"/>
    <property type="match status" value="1"/>
</dbReference>
<feature type="domain" description="PDZ" evidence="6">
    <location>
        <begin position="277"/>
        <end position="337"/>
    </location>
</feature>
<dbReference type="InterPro" id="IPR001478">
    <property type="entry name" value="PDZ"/>
</dbReference>
<sequence length="587" mass="64518">MPLFARVGLSRLACNPFVSRKVLRRDTSSRALLRSKLLLTGAALLGGFVTNADAQQSSVQPLPAAVESAKQIESDSLNDVLDHGASLEVKRQWNEAIRHYEKAFRDFPNSRQVYQRLIICRLHADVNRRYRDRSFVGSVHHMTAAQALDLYSEILANLETHYVEHVDWSRIFLHGTAALEIALTEQRYLDDVLPNADLKKVHQFQQSVHRRISTRPTNGRHDLRAAVAAVAELARTEIGLSPTAVVLEYVSGAVSTLDPYTRLLSGDQLDDMFSNIEGNFVGLGVELRPSTDALEILSVIPNGPAEEAGLKAGDRIVRVEQADTRTGKPEIAADLLRGPENSFVSITIASADGHERDLRVARRRVEVPCVENVHLCDPVNGVGYLRLTNFQKTTPRDVEQAIWTLQQQGMRSLIMDLRGNPGGLLSAAVDIADRFLSQGRIVTTRGRNSRENFDYVAHRSKTLSFPLAVLIDGDSASASEIFAGAVSDSGRGVIVGQRSYGKGSVQGIFRMQSAKFGLCLTTAKFYSPSGTAISQRGVYPDVIVDSKYIAARPNDDGKITSDIEDEVLQQAIGQLSGQNPLISQRTR</sequence>
<dbReference type="Gene3D" id="3.30.750.44">
    <property type="match status" value="1"/>
</dbReference>
<evidence type="ECO:0000256" key="5">
    <source>
        <dbReference type="RuleBase" id="RU004404"/>
    </source>
</evidence>
<dbReference type="Gene3D" id="3.90.226.10">
    <property type="entry name" value="2-enoyl-CoA Hydratase, Chain A, domain 1"/>
    <property type="match status" value="1"/>
</dbReference>
<dbReference type="PROSITE" id="PS50106">
    <property type="entry name" value="PDZ"/>
    <property type="match status" value="1"/>
</dbReference>
<organism evidence="7 8">
    <name type="scientific">Roseiconus lacunae</name>
    <dbReference type="NCBI Taxonomy" id="2605694"/>
    <lineage>
        <taxon>Bacteria</taxon>
        <taxon>Pseudomonadati</taxon>
        <taxon>Planctomycetota</taxon>
        <taxon>Planctomycetia</taxon>
        <taxon>Pirellulales</taxon>
        <taxon>Pirellulaceae</taxon>
        <taxon>Roseiconus</taxon>
    </lineage>
</organism>
<dbReference type="PANTHER" id="PTHR32060">
    <property type="entry name" value="TAIL-SPECIFIC PROTEASE"/>
    <property type="match status" value="1"/>
</dbReference>
<dbReference type="InterPro" id="IPR041489">
    <property type="entry name" value="PDZ_6"/>
</dbReference>
<comment type="caution">
    <text evidence="7">The sequence shown here is derived from an EMBL/GenBank/DDBJ whole genome shotgun (WGS) entry which is preliminary data.</text>
</comment>
<accession>A0ABT7PCM5</accession>
<comment type="similarity">
    <text evidence="1 5">Belongs to the peptidase S41A family.</text>
</comment>
<dbReference type="CDD" id="cd06782">
    <property type="entry name" value="cpPDZ_CPP-like"/>
    <property type="match status" value="1"/>
</dbReference>
<dbReference type="SUPFAM" id="SSF50156">
    <property type="entry name" value="PDZ domain-like"/>
    <property type="match status" value="1"/>
</dbReference>
<evidence type="ECO:0000313" key="8">
    <source>
        <dbReference type="Proteomes" id="UP001239462"/>
    </source>
</evidence>
<gene>
    <name evidence="7" type="ORF">QTN89_02320</name>
</gene>
<dbReference type="CDD" id="cd07560">
    <property type="entry name" value="Peptidase_S41_CPP"/>
    <property type="match status" value="1"/>
</dbReference>
<evidence type="ECO:0000259" key="6">
    <source>
        <dbReference type="PROSITE" id="PS50106"/>
    </source>
</evidence>
<protein>
    <submittedName>
        <fullName evidence="7">S41 family peptidase</fullName>
    </submittedName>
</protein>
<dbReference type="Gene3D" id="2.30.42.10">
    <property type="match status" value="1"/>
</dbReference>
<dbReference type="SMART" id="SM00228">
    <property type="entry name" value="PDZ"/>
    <property type="match status" value="1"/>
</dbReference>
<dbReference type="PANTHER" id="PTHR32060:SF30">
    <property type="entry name" value="CARBOXY-TERMINAL PROCESSING PROTEASE CTPA"/>
    <property type="match status" value="1"/>
</dbReference>
<keyword evidence="8" id="KW-1185">Reference proteome</keyword>
<dbReference type="NCBIfam" id="TIGR00225">
    <property type="entry name" value="prc"/>
    <property type="match status" value="1"/>
</dbReference>
<proteinExistence type="inferred from homology"/>
<evidence type="ECO:0000256" key="2">
    <source>
        <dbReference type="ARBA" id="ARBA00022670"/>
    </source>
</evidence>
<keyword evidence="3 5" id="KW-0378">Hydrolase</keyword>
<dbReference type="RefSeq" id="WP_289162034.1">
    <property type="nucleotide sequence ID" value="NZ_JASZZN010000002.1"/>
</dbReference>
<dbReference type="InterPro" id="IPR029045">
    <property type="entry name" value="ClpP/crotonase-like_dom_sf"/>
</dbReference>